<proteinExistence type="predicted"/>
<comment type="caution">
    <text evidence="2">The sequence shown here is derived from an EMBL/GenBank/DDBJ whole genome shotgun (WGS) entry which is preliminary data.</text>
</comment>
<organism evidence="2 3">
    <name type="scientific">Peronospora matthiolae</name>
    <dbReference type="NCBI Taxonomy" id="2874970"/>
    <lineage>
        <taxon>Eukaryota</taxon>
        <taxon>Sar</taxon>
        <taxon>Stramenopiles</taxon>
        <taxon>Oomycota</taxon>
        <taxon>Peronosporomycetes</taxon>
        <taxon>Peronosporales</taxon>
        <taxon>Peronosporaceae</taxon>
        <taxon>Peronospora</taxon>
    </lineage>
</organism>
<dbReference type="EMBL" id="CAKLBY020000222">
    <property type="protein sequence ID" value="CAK7935860.1"/>
    <property type="molecule type" value="Genomic_DNA"/>
</dbReference>
<evidence type="ECO:0000313" key="2">
    <source>
        <dbReference type="EMBL" id="CAK7935860.1"/>
    </source>
</evidence>
<dbReference type="InterPro" id="IPR053901">
    <property type="entry name" value="C5orf34-like"/>
</dbReference>
<gene>
    <name evidence="2" type="ORF">PM001_LOCUS21010</name>
</gene>
<dbReference type="AlphaFoldDB" id="A0AAV1UMX4"/>
<reference evidence="2" key="1">
    <citation type="submission" date="2024-01" db="EMBL/GenBank/DDBJ databases">
        <authorList>
            <person name="Webb A."/>
        </authorList>
    </citation>
    <scope>NUCLEOTIDE SEQUENCE</scope>
    <source>
        <strain evidence="2">Pm1</strain>
    </source>
</reference>
<accession>A0AAV1UMX4</accession>
<dbReference type="Pfam" id="PF15016">
    <property type="entry name" value="C5orf34_C"/>
    <property type="match status" value="1"/>
</dbReference>
<evidence type="ECO:0000259" key="1">
    <source>
        <dbReference type="Pfam" id="PF15016"/>
    </source>
</evidence>
<dbReference type="PANTHER" id="PTHR34531:SF1">
    <property type="entry name" value="CHROMOSOME 5 OPEN READING FRAME 34"/>
    <property type="match status" value="1"/>
</dbReference>
<dbReference type="PANTHER" id="PTHR34531">
    <property type="entry name" value="ZGC:153352"/>
    <property type="match status" value="1"/>
</dbReference>
<protein>
    <recommendedName>
        <fullName evidence="1">C5orf34-like C-terminal domain-containing protein</fullName>
    </recommendedName>
</protein>
<evidence type="ECO:0000313" key="3">
    <source>
        <dbReference type="Proteomes" id="UP001162060"/>
    </source>
</evidence>
<feature type="domain" description="C5orf34-like C-terminal" evidence="1">
    <location>
        <begin position="396"/>
        <end position="461"/>
    </location>
</feature>
<dbReference type="InterPro" id="IPR027865">
    <property type="entry name" value="C5orf34-like_C"/>
</dbReference>
<dbReference type="Proteomes" id="UP001162060">
    <property type="component" value="Unassembled WGS sequence"/>
</dbReference>
<sequence length="575" mass="64440">MLARQTQRRRCLVLEDGTTIGCHQRNVHETHMVVLEPSGHAYLYIQPDGTRTRHLTSAVLSSQRSMVLDTLNVRNRFTGGHLPYLGLCLMDTKDVTYQRRLNTLRARWPFHQGKVKVSTLYNSQEKRFEMQSIEGAAKVRLHASGKLVDLYYSIEVKPNNNDAKEGRRSDYAHYATMHQSFAVTQIPENFNFPVSFLLAVKAAWDKNHDAEIEFKEATNSSPRVSPLPENGAFAARPAFPFLAPSTDSTCEIGGGNCLTLAEILRVAALPSKKLYHQVVVELIGEEATLFVARRPSKLVPEIVVQMDQDQSVLTACNGFFTWYDDAGRLQHRFTRETIPPSFEFDTQRNSVSIASTCQHIDYVLQAFKFASGPSQLNESPSSSLQDGLKLVEEVENKAGRFRAFCDGRIRVAFADRTILQVERDGDLCSFFFADGSASQTTLASAPLRHRAYIYQAMEFGDWAFSTQEQRMKRHVERQEAQAIVARELQRISVCCRMNTGPGVLQRCSKGKAASHIDDAHDTNGKTPSLALSLAEIQKLQAATQQHIVSVDHALHDAAAFIAANHHTKDEDADKR</sequence>
<name>A0AAV1UMX4_9STRA</name>